<dbReference type="Proteomes" id="UP000441399">
    <property type="component" value="Unassembled WGS sequence"/>
</dbReference>
<evidence type="ECO:0000313" key="1">
    <source>
        <dbReference type="EMBL" id="CAA0104389.1"/>
    </source>
</evidence>
<dbReference type="EC" id="2.7.4.-" evidence="1"/>
<reference evidence="1 2" key="1">
    <citation type="submission" date="2019-11" db="EMBL/GenBank/DDBJ databases">
        <authorList>
            <person name="Holert J."/>
        </authorList>
    </citation>
    <scope>NUCLEOTIDE SEQUENCE [LARGE SCALE GENOMIC DNA]</scope>
    <source>
        <strain evidence="1">SB11_3</strain>
    </source>
</reference>
<dbReference type="OrthoDB" id="3213869at2"/>
<dbReference type="InterPro" id="IPR027417">
    <property type="entry name" value="P-loop_NTPase"/>
</dbReference>
<proteinExistence type="predicted"/>
<dbReference type="SUPFAM" id="SSF53795">
    <property type="entry name" value="PEP carboxykinase-like"/>
    <property type="match status" value="1"/>
</dbReference>
<dbReference type="GO" id="GO:0016301">
    <property type="term" value="F:kinase activity"/>
    <property type="evidence" value="ECO:0007669"/>
    <property type="project" value="UniProtKB-KW"/>
</dbReference>
<name>A0A5S9PKJ9_9GAMM</name>
<dbReference type="Gene3D" id="3.40.50.300">
    <property type="entry name" value="P-loop containing nucleotide triphosphate hydrolases"/>
    <property type="match status" value="1"/>
</dbReference>
<organism evidence="1 2">
    <name type="scientific">BD1-7 clade bacterium</name>
    <dbReference type="NCBI Taxonomy" id="2029982"/>
    <lineage>
        <taxon>Bacteria</taxon>
        <taxon>Pseudomonadati</taxon>
        <taxon>Pseudomonadota</taxon>
        <taxon>Gammaproteobacteria</taxon>
        <taxon>Cellvibrionales</taxon>
        <taxon>Spongiibacteraceae</taxon>
        <taxon>BD1-7 clade</taxon>
    </lineage>
</organism>
<accession>A0A5S9PKJ9</accession>
<keyword evidence="1" id="KW-0418">Kinase</keyword>
<gene>
    <name evidence="1" type="primary">hprK</name>
    <name evidence="1" type="ORF">OPDIPICF_00844</name>
</gene>
<sequence length="299" mass="33283">MTNCYSVFGLSVTSDWNLPLNPIDPVISHNNSDVTIRCTNNLEQFQSQEPPDFKGDHYSGSSTHLRLSTSVAEFLIVDGRFIYFKPLYQQYDDYVRLFILGSAFAALLEQRSNLVLHAATVVIGDKAVLLMGKSGAGKSTLAAYLARQGFTVLGDDVAVIRGQGEQPYVYTSLPFIKLNQTSLALLDLSSKGLDKIHPELSKYRFPIPNQQAAAELAHIVYLDVDNNHSLGLTKISGSDAVNSLRQHYFRHFYSHSVLTQGIDIFKLSTVVLQNVSSWSLRKTNNALLRDIKNVLTELQ</sequence>
<dbReference type="EMBL" id="CACSIO010000012">
    <property type="protein sequence ID" value="CAA0104389.1"/>
    <property type="molecule type" value="Genomic_DNA"/>
</dbReference>
<keyword evidence="1" id="KW-0808">Transferase</keyword>
<protein>
    <submittedName>
        <fullName evidence="1">HPr kinase/phosphorylase</fullName>
        <ecNumber evidence="1">2.7.4.-</ecNumber>
    </submittedName>
</protein>
<keyword evidence="2" id="KW-1185">Reference proteome</keyword>
<dbReference type="AlphaFoldDB" id="A0A5S9PKJ9"/>
<evidence type="ECO:0000313" key="2">
    <source>
        <dbReference type="Proteomes" id="UP000441399"/>
    </source>
</evidence>